<dbReference type="SUPFAM" id="SSF48264">
    <property type="entry name" value="Cytochrome P450"/>
    <property type="match status" value="1"/>
</dbReference>
<comment type="cofactor">
    <cofactor evidence="1 10">
        <name>heme</name>
        <dbReference type="ChEBI" id="CHEBI:30413"/>
    </cofactor>
</comment>
<dbReference type="GO" id="GO:0005506">
    <property type="term" value="F:iron ion binding"/>
    <property type="evidence" value="ECO:0007669"/>
    <property type="project" value="InterPro"/>
</dbReference>
<evidence type="ECO:0000256" key="2">
    <source>
        <dbReference type="ARBA" id="ARBA00010617"/>
    </source>
</evidence>
<evidence type="ECO:0000256" key="10">
    <source>
        <dbReference type="PIRSR" id="PIRSR602403-1"/>
    </source>
</evidence>
<dbReference type="AlphaFoldDB" id="A0A401PUJ3"/>
<dbReference type="InterPro" id="IPR036396">
    <property type="entry name" value="Cyt_P450_sf"/>
</dbReference>
<dbReference type="InterPro" id="IPR001128">
    <property type="entry name" value="Cyt_P450"/>
</dbReference>
<dbReference type="Gene3D" id="1.10.630.10">
    <property type="entry name" value="Cytochrome P450"/>
    <property type="match status" value="1"/>
</dbReference>
<dbReference type="InterPro" id="IPR002403">
    <property type="entry name" value="Cyt_P450_E_grp-IV"/>
</dbReference>
<protein>
    <recommendedName>
        <fullName evidence="3">unspecific monooxygenase</fullName>
        <ecNumber evidence="3">1.14.14.1</ecNumber>
    </recommendedName>
</protein>
<dbReference type="OrthoDB" id="1470350at2759"/>
<dbReference type="PRINTS" id="PR00385">
    <property type="entry name" value="P450"/>
</dbReference>
<keyword evidence="8 11" id="KW-0503">Monooxygenase</keyword>
<evidence type="ECO:0000256" key="8">
    <source>
        <dbReference type="ARBA" id="ARBA00023033"/>
    </source>
</evidence>
<keyword evidence="5 10" id="KW-0479">Metal-binding</keyword>
<evidence type="ECO:0000256" key="1">
    <source>
        <dbReference type="ARBA" id="ARBA00001971"/>
    </source>
</evidence>
<keyword evidence="13" id="KW-1185">Reference proteome</keyword>
<dbReference type="GO" id="GO:0008395">
    <property type="term" value="F:steroid hydroxylase activity"/>
    <property type="evidence" value="ECO:0007669"/>
    <property type="project" value="TreeGrafter"/>
</dbReference>
<dbReference type="PANTHER" id="PTHR24302">
    <property type="entry name" value="CYTOCHROME P450 FAMILY 3"/>
    <property type="match status" value="1"/>
</dbReference>
<organism evidence="12 13">
    <name type="scientific">Scyliorhinus torazame</name>
    <name type="common">Cloudy catshark</name>
    <name type="synonym">Catulus torazame</name>
    <dbReference type="NCBI Taxonomy" id="75743"/>
    <lineage>
        <taxon>Eukaryota</taxon>
        <taxon>Metazoa</taxon>
        <taxon>Chordata</taxon>
        <taxon>Craniata</taxon>
        <taxon>Vertebrata</taxon>
        <taxon>Chondrichthyes</taxon>
        <taxon>Elasmobranchii</taxon>
        <taxon>Galeomorphii</taxon>
        <taxon>Galeoidea</taxon>
        <taxon>Carcharhiniformes</taxon>
        <taxon>Scyliorhinidae</taxon>
        <taxon>Scyliorhinus</taxon>
    </lineage>
</organism>
<dbReference type="OMA" id="NRIERAC"/>
<evidence type="ECO:0000256" key="5">
    <source>
        <dbReference type="ARBA" id="ARBA00022723"/>
    </source>
</evidence>
<comment type="caution">
    <text evidence="12">The sequence shown here is derived from an EMBL/GenBank/DDBJ whole genome shotgun (WGS) entry which is preliminary data.</text>
</comment>
<sequence>MQLEYMEMVISETLRLFPAAPRIDRVCKKDVLLNGVTVPKGTVVMVPAYVLHHDPAYWPEPEEFRPERFSKENRESRDPNIYLPFGMGPRNCLGLRFAQLIMKMALTSLLQHMTLVPCKETQIPLEVDVKGPMHPKKPVILKFVPRVNAVSKE</sequence>
<dbReference type="InterPro" id="IPR050705">
    <property type="entry name" value="Cytochrome_P450_3A"/>
</dbReference>
<name>A0A401PUJ3_SCYTO</name>
<dbReference type="GO" id="GO:0020037">
    <property type="term" value="F:heme binding"/>
    <property type="evidence" value="ECO:0007669"/>
    <property type="project" value="InterPro"/>
</dbReference>
<dbReference type="FunFam" id="1.10.630.10:FF:000182">
    <property type="entry name" value="Cytochrome P450 3A4"/>
    <property type="match status" value="1"/>
</dbReference>
<accession>A0A401PUJ3</accession>
<proteinExistence type="inferred from homology"/>
<evidence type="ECO:0000313" key="13">
    <source>
        <dbReference type="Proteomes" id="UP000288216"/>
    </source>
</evidence>
<comment type="function">
    <text evidence="9">Cytochromes P450 are a group of heme-thiolate monooxygenases. They oxidize a variety of structurally unrelated compounds, including steroids, fatty acids, and xenobiotics.</text>
</comment>
<evidence type="ECO:0000256" key="7">
    <source>
        <dbReference type="ARBA" id="ARBA00023004"/>
    </source>
</evidence>
<evidence type="ECO:0000256" key="3">
    <source>
        <dbReference type="ARBA" id="ARBA00012109"/>
    </source>
</evidence>
<evidence type="ECO:0000256" key="9">
    <source>
        <dbReference type="ARBA" id="ARBA00043906"/>
    </source>
</evidence>
<dbReference type="GO" id="GO:0016712">
    <property type="term" value="F:oxidoreductase activity, acting on paired donors, with incorporation or reduction of molecular oxygen, reduced flavin or flavoprotein as one donor, and incorporation of one atom of oxygen"/>
    <property type="evidence" value="ECO:0007669"/>
    <property type="project" value="UniProtKB-EC"/>
</dbReference>
<dbReference type="Pfam" id="PF00067">
    <property type="entry name" value="p450"/>
    <property type="match status" value="1"/>
</dbReference>
<keyword evidence="7 10" id="KW-0408">Iron</keyword>
<feature type="binding site" description="axial binding residue" evidence="10">
    <location>
        <position position="92"/>
    </location>
    <ligand>
        <name>heme</name>
        <dbReference type="ChEBI" id="CHEBI:30413"/>
    </ligand>
    <ligandPart>
        <name>Fe</name>
        <dbReference type="ChEBI" id="CHEBI:18248"/>
    </ligandPart>
</feature>
<dbReference type="EC" id="1.14.14.1" evidence="3"/>
<evidence type="ECO:0000256" key="4">
    <source>
        <dbReference type="ARBA" id="ARBA00022617"/>
    </source>
</evidence>
<dbReference type="InterPro" id="IPR017972">
    <property type="entry name" value="Cyt_P450_CS"/>
</dbReference>
<keyword evidence="4 10" id="KW-0349">Heme</keyword>
<dbReference type="PRINTS" id="PR00465">
    <property type="entry name" value="EP450IV"/>
</dbReference>
<reference evidence="12 13" key="1">
    <citation type="journal article" date="2018" name="Nat. Ecol. Evol.">
        <title>Shark genomes provide insights into elasmobranch evolution and the origin of vertebrates.</title>
        <authorList>
            <person name="Hara Y"/>
            <person name="Yamaguchi K"/>
            <person name="Onimaru K"/>
            <person name="Kadota M"/>
            <person name="Koyanagi M"/>
            <person name="Keeley SD"/>
            <person name="Tatsumi K"/>
            <person name="Tanaka K"/>
            <person name="Motone F"/>
            <person name="Kageyama Y"/>
            <person name="Nozu R"/>
            <person name="Adachi N"/>
            <person name="Nishimura O"/>
            <person name="Nakagawa R"/>
            <person name="Tanegashima C"/>
            <person name="Kiyatake I"/>
            <person name="Matsumoto R"/>
            <person name="Murakumo K"/>
            <person name="Nishida K"/>
            <person name="Terakita A"/>
            <person name="Kuratani S"/>
            <person name="Sato K"/>
            <person name="Hyodo S Kuraku.S."/>
        </authorList>
    </citation>
    <scope>NUCLEOTIDE SEQUENCE [LARGE SCALE GENOMIC DNA]</scope>
</reference>
<evidence type="ECO:0000256" key="11">
    <source>
        <dbReference type="RuleBase" id="RU000461"/>
    </source>
</evidence>
<dbReference type="Proteomes" id="UP000288216">
    <property type="component" value="Unassembled WGS sequence"/>
</dbReference>
<gene>
    <name evidence="12" type="ORF">scyTo_0019929</name>
</gene>
<dbReference type="STRING" id="75743.A0A401PUJ3"/>
<dbReference type="PROSITE" id="PS00086">
    <property type="entry name" value="CYTOCHROME_P450"/>
    <property type="match status" value="1"/>
</dbReference>
<evidence type="ECO:0000256" key="6">
    <source>
        <dbReference type="ARBA" id="ARBA00023002"/>
    </source>
</evidence>
<dbReference type="EMBL" id="BFAA01015353">
    <property type="protein sequence ID" value="GCB76775.1"/>
    <property type="molecule type" value="Genomic_DNA"/>
</dbReference>
<dbReference type="PANTHER" id="PTHR24302:SF15">
    <property type="entry name" value="FATTY-ACID PEROXYGENASE"/>
    <property type="match status" value="1"/>
</dbReference>
<evidence type="ECO:0000313" key="12">
    <source>
        <dbReference type="EMBL" id="GCB76775.1"/>
    </source>
</evidence>
<comment type="similarity">
    <text evidence="2 11">Belongs to the cytochrome P450 family.</text>
</comment>
<keyword evidence="6 11" id="KW-0560">Oxidoreductase</keyword>